<feature type="non-terminal residue" evidence="2">
    <location>
        <position position="533"/>
    </location>
</feature>
<keyword evidence="1" id="KW-0175">Coiled coil</keyword>
<keyword evidence="3" id="KW-1185">Reference proteome</keyword>
<evidence type="ECO:0000313" key="2">
    <source>
        <dbReference type="EMBL" id="KAG5642196.1"/>
    </source>
</evidence>
<accession>A0A9P7KBU7</accession>
<protein>
    <recommendedName>
        <fullName evidence="4">F-box domain-containing protein</fullName>
    </recommendedName>
</protein>
<gene>
    <name evidence="2" type="ORF">DXG03_003412</name>
</gene>
<dbReference type="EMBL" id="JABCKV010000207">
    <property type="protein sequence ID" value="KAG5642196.1"/>
    <property type="molecule type" value="Genomic_DNA"/>
</dbReference>
<dbReference type="Proteomes" id="UP000775547">
    <property type="component" value="Unassembled WGS sequence"/>
</dbReference>
<evidence type="ECO:0000313" key="3">
    <source>
        <dbReference type="Proteomes" id="UP000775547"/>
    </source>
</evidence>
<evidence type="ECO:0008006" key="4">
    <source>
        <dbReference type="Google" id="ProtNLM"/>
    </source>
</evidence>
<proteinExistence type="predicted"/>
<comment type="caution">
    <text evidence="2">The sequence shown here is derived from an EMBL/GenBank/DDBJ whole genome shotgun (WGS) entry which is preliminary data.</text>
</comment>
<organism evidence="2 3">
    <name type="scientific">Asterophora parasitica</name>
    <dbReference type="NCBI Taxonomy" id="117018"/>
    <lineage>
        <taxon>Eukaryota</taxon>
        <taxon>Fungi</taxon>
        <taxon>Dikarya</taxon>
        <taxon>Basidiomycota</taxon>
        <taxon>Agaricomycotina</taxon>
        <taxon>Agaricomycetes</taxon>
        <taxon>Agaricomycetidae</taxon>
        <taxon>Agaricales</taxon>
        <taxon>Tricholomatineae</taxon>
        <taxon>Lyophyllaceae</taxon>
        <taxon>Asterophora</taxon>
    </lineage>
</organism>
<feature type="coiled-coil region" evidence="1">
    <location>
        <begin position="43"/>
        <end position="77"/>
    </location>
</feature>
<reference evidence="2" key="2">
    <citation type="submission" date="2021-10" db="EMBL/GenBank/DDBJ databases">
        <title>Phylogenomics reveals ancestral predisposition of the termite-cultivated fungus Termitomyces towards a domesticated lifestyle.</title>
        <authorList>
            <person name="Auxier B."/>
            <person name="Grum-Grzhimaylo A."/>
            <person name="Cardenas M.E."/>
            <person name="Lodge J.D."/>
            <person name="Laessoe T."/>
            <person name="Pedersen O."/>
            <person name="Smith M.E."/>
            <person name="Kuyper T.W."/>
            <person name="Franco-Molano E.A."/>
            <person name="Baroni T.J."/>
            <person name="Aanen D.K."/>
        </authorList>
    </citation>
    <scope>NUCLEOTIDE SEQUENCE</scope>
    <source>
        <strain evidence="2">AP01</strain>
        <tissue evidence="2">Mycelium</tissue>
    </source>
</reference>
<dbReference type="AlphaFoldDB" id="A0A9P7KBU7"/>
<evidence type="ECO:0000256" key="1">
    <source>
        <dbReference type="SAM" id="Coils"/>
    </source>
</evidence>
<sequence length="533" mass="59458">MSNQGDAVDLDAASAQDSADIQLEIIEFDARQDDRRIMTPTGYDLAQSQILTLEAELRDLQQKVVEVSARLQCLRVAVAPLKRLPPEVLAHIFMLTLPKHGRMIVPRSNEKNTPPRSLRDVCSHWRALVDDMPALWGTIRLVNTNGSGVEDSWGRLHPIHLPPAGPLAISMTSYPEHSTALLLKTLVVQNISRLHALHLHIISSTFLTLFNLDAADTRHLNSVTLNFTKNSRLSHDPGTGPRHPSLLPFFEKLANLRSLKMVFDSPRECPCSLLLSDLLDARFPAQEITNLDIIEHNEIEVRDIERILRRFTKLRRFAARVYWLNPKGASPAHLDLPHLCSLSLTGHYPRLNESQFLKRWDDADVNLFTRPTPLNIPWNMLHHLNTGNIAFDLSTLCMILSQCTALMTFAAELGSSSTGSVAESESNSTTTPTFKDNGGIIALPMLSTMKLKLADGCLLDRLLLPRLRYLKISHTHLKHLESCADEPPLVVPEIISMISRSGCVLLTLSLSGHVPPTESTAMEDLLELVDEVI</sequence>
<reference evidence="2" key="1">
    <citation type="submission" date="2020-07" db="EMBL/GenBank/DDBJ databases">
        <authorList>
            <person name="Nieuwenhuis M."/>
            <person name="Van De Peppel L.J.J."/>
        </authorList>
    </citation>
    <scope>NUCLEOTIDE SEQUENCE</scope>
    <source>
        <strain evidence="2">AP01</strain>
        <tissue evidence="2">Mycelium</tissue>
    </source>
</reference>
<name>A0A9P7KBU7_9AGAR</name>
<dbReference type="OrthoDB" id="3022831at2759"/>